<sequence length="101" mass="11504">MISHDFSDLQVEVGPAMVVKYISDGGADRWGTEIRKLLDLSERNGVSYSSTWREANRVAHCLADQTLPHEVSYAQVQDFPAHARNSYFMDLFGLPSLRFFH</sequence>
<evidence type="ECO:0000313" key="1">
    <source>
        <dbReference type="EMBL" id="CAH9145888.1"/>
    </source>
</evidence>
<dbReference type="AlphaFoldDB" id="A0AAV0GD45"/>
<gene>
    <name evidence="1" type="ORF">CEPIT_LOCUS42565</name>
</gene>
<name>A0AAV0GD45_9ASTE</name>
<keyword evidence="2" id="KW-1185">Reference proteome</keyword>
<accession>A0AAV0GD45</accession>
<evidence type="ECO:0008006" key="3">
    <source>
        <dbReference type="Google" id="ProtNLM"/>
    </source>
</evidence>
<dbReference type="Proteomes" id="UP001152523">
    <property type="component" value="Unassembled WGS sequence"/>
</dbReference>
<protein>
    <recommendedName>
        <fullName evidence="3">RNase H type-1 domain-containing protein</fullName>
    </recommendedName>
</protein>
<proteinExistence type="predicted"/>
<reference evidence="1" key="1">
    <citation type="submission" date="2022-07" db="EMBL/GenBank/DDBJ databases">
        <authorList>
            <person name="Macas J."/>
            <person name="Novak P."/>
            <person name="Neumann P."/>
        </authorList>
    </citation>
    <scope>NUCLEOTIDE SEQUENCE</scope>
</reference>
<comment type="caution">
    <text evidence="1">The sequence shown here is derived from an EMBL/GenBank/DDBJ whole genome shotgun (WGS) entry which is preliminary data.</text>
</comment>
<evidence type="ECO:0000313" key="2">
    <source>
        <dbReference type="Proteomes" id="UP001152523"/>
    </source>
</evidence>
<dbReference type="EMBL" id="CAMAPF010001087">
    <property type="protein sequence ID" value="CAH9145888.1"/>
    <property type="molecule type" value="Genomic_DNA"/>
</dbReference>
<organism evidence="1 2">
    <name type="scientific">Cuscuta epithymum</name>
    <dbReference type="NCBI Taxonomy" id="186058"/>
    <lineage>
        <taxon>Eukaryota</taxon>
        <taxon>Viridiplantae</taxon>
        <taxon>Streptophyta</taxon>
        <taxon>Embryophyta</taxon>
        <taxon>Tracheophyta</taxon>
        <taxon>Spermatophyta</taxon>
        <taxon>Magnoliopsida</taxon>
        <taxon>eudicotyledons</taxon>
        <taxon>Gunneridae</taxon>
        <taxon>Pentapetalae</taxon>
        <taxon>asterids</taxon>
        <taxon>lamiids</taxon>
        <taxon>Solanales</taxon>
        <taxon>Convolvulaceae</taxon>
        <taxon>Cuscuteae</taxon>
        <taxon>Cuscuta</taxon>
        <taxon>Cuscuta subgen. Cuscuta</taxon>
    </lineage>
</organism>